<dbReference type="Proteomes" id="UP000008820">
    <property type="component" value="Chromosome 2"/>
</dbReference>
<dbReference type="InterPro" id="IPR025712">
    <property type="entry name" value="Nup54_alpha-helical_dom"/>
</dbReference>
<dbReference type="EnsemblMetazoa" id="AAEL026791-RC">
    <property type="protein sequence ID" value="AAEL026791-PC"/>
    <property type="gene ID" value="AAEL026791"/>
</dbReference>
<evidence type="ECO:0000256" key="5">
    <source>
        <dbReference type="ARBA" id="ARBA00022927"/>
    </source>
</evidence>
<evidence type="ECO:0000313" key="13">
    <source>
        <dbReference type="Proteomes" id="UP000008820"/>
    </source>
</evidence>
<keyword evidence="7" id="KW-0906">Nuclear pore complex</keyword>
<keyword evidence="5" id="KW-0653">Protein transport</keyword>
<comment type="similarity">
    <text evidence="9">Belongs to the NUP54 family.</text>
</comment>
<keyword evidence="13" id="KW-1185">Reference proteome</keyword>
<dbReference type="Gene3D" id="1.20.5.490">
    <property type="entry name" value="Single helix bin"/>
    <property type="match status" value="1"/>
</dbReference>
<sequence>MSFNFGNTTGTGLGSTSTPAKPAAGFGSFSFGAQASTPAFGAATATANAPAPSLFGGGAAQPGAANTTTVTGGFGGFGTPAAGAPAASTAAFGFGTNTAATATPAFGFGGTATSTAAAGTTATPFGGFGTTATTSAAAPAFGGFGTTTATTSAPAFGGFGAFGTTTTSSAPSLFGQTSSTTTGFGGFGTSFGAGGGFGQQQPQQQAGLGFGQTFQPQQQQQQPAALTQEEAFAQSIFNVSIFGDERDTVIAKWNYLQSMLGTGKAFYSQNSAPVEITPSNYLCRFKTMGYTKLPGKENKVGLVGLTTNKTAGQMKDQQQQFITSLNQIFGNKPNIAITVESVKMVGDNKSQIVIYVEEKSPTSNETKRILATEVASYLNQPAPKQQLTTLGVETVVALVLPEEDQLKEYLENPPKGIDPRMWQQAKIDNPDPKRFIPVPMIGFQELKWRIKCQEGETDIHVSYLDKVEKEIEQLKQRHTNTTAKIMEHRRKFAELSHRILKIIVKQESTRKMGFALLPEEELIRSKLENMHALVSTPTQFKGKLSELLSQMRMQRNQWAHAGGINDYTLDKESSEEMKSFLTMQQKAMAFLVETVNKDLKDLKVISDGMSRLIQG</sequence>
<reference evidence="12" key="2">
    <citation type="submission" date="2020-05" db="UniProtKB">
        <authorList>
            <consortium name="EnsemblMetazoa"/>
        </authorList>
    </citation>
    <scope>IDENTIFICATION</scope>
    <source>
        <strain evidence="12">LVP_AGWG</strain>
    </source>
</reference>
<evidence type="ECO:0000259" key="10">
    <source>
        <dbReference type="Pfam" id="PF13874"/>
    </source>
</evidence>
<evidence type="ECO:0000256" key="2">
    <source>
        <dbReference type="ARBA" id="ARBA00022448"/>
    </source>
</evidence>
<dbReference type="Pfam" id="PF13874">
    <property type="entry name" value="Nup54"/>
    <property type="match status" value="1"/>
</dbReference>
<evidence type="ECO:0000256" key="4">
    <source>
        <dbReference type="ARBA" id="ARBA00022816"/>
    </source>
</evidence>
<dbReference type="GO" id="GO:0006999">
    <property type="term" value="P:nuclear pore organization"/>
    <property type="evidence" value="ECO:0007669"/>
    <property type="project" value="TreeGrafter"/>
</dbReference>
<evidence type="ECO:0000256" key="9">
    <source>
        <dbReference type="ARBA" id="ARBA00060798"/>
    </source>
</evidence>
<dbReference type="InParanoid" id="A0A6I8U7C2"/>
<keyword evidence="3" id="KW-0677">Repeat</keyword>
<name>A0A6I8U7C2_AEDAE</name>
<evidence type="ECO:0000256" key="7">
    <source>
        <dbReference type="ARBA" id="ARBA00023132"/>
    </source>
</evidence>
<dbReference type="Pfam" id="PF18437">
    <property type="entry name" value="Nup54_C"/>
    <property type="match status" value="1"/>
</dbReference>
<reference evidence="12 13" key="1">
    <citation type="submission" date="2017-06" db="EMBL/GenBank/DDBJ databases">
        <title>Aedes aegypti genome working group (AGWG) sequencing and assembly.</title>
        <authorList>
            <consortium name="Aedes aegypti Genome Working Group (AGWG)"/>
            <person name="Matthews B.J."/>
        </authorList>
    </citation>
    <scope>NUCLEOTIDE SEQUENCE [LARGE SCALE GENOMIC DNA]</scope>
    <source>
        <strain evidence="12 13">LVP_AGWG</strain>
    </source>
</reference>
<dbReference type="GO" id="GO:0051028">
    <property type="term" value="P:mRNA transport"/>
    <property type="evidence" value="ECO:0007669"/>
    <property type="project" value="UniProtKB-KW"/>
</dbReference>
<comment type="subcellular location">
    <subcellularLocation>
        <location evidence="1">Nucleus</location>
        <location evidence="1">Nuclear pore complex</location>
    </subcellularLocation>
</comment>
<evidence type="ECO:0000259" key="11">
    <source>
        <dbReference type="Pfam" id="PF18437"/>
    </source>
</evidence>
<evidence type="ECO:0000256" key="3">
    <source>
        <dbReference type="ARBA" id="ARBA00022737"/>
    </source>
</evidence>
<dbReference type="OrthoDB" id="6162375at2759"/>
<evidence type="ECO:0000256" key="8">
    <source>
        <dbReference type="ARBA" id="ARBA00023242"/>
    </source>
</evidence>
<organism evidence="12 13">
    <name type="scientific">Aedes aegypti</name>
    <name type="common">Yellowfever mosquito</name>
    <name type="synonym">Culex aegypti</name>
    <dbReference type="NCBI Taxonomy" id="7159"/>
    <lineage>
        <taxon>Eukaryota</taxon>
        <taxon>Metazoa</taxon>
        <taxon>Ecdysozoa</taxon>
        <taxon>Arthropoda</taxon>
        <taxon>Hexapoda</taxon>
        <taxon>Insecta</taxon>
        <taxon>Pterygota</taxon>
        <taxon>Neoptera</taxon>
        <taxon>Endopterygota</taxon>
        <taxon>Diptera</taxon>
        <taxon>Nematocera</taxon>
        <taxon>Culicoidea</taxon>
        <taxon>Culicidae</taxon>
        <taxon>Culicinae</taxon>
        <taxon>Aedini</taxon>
        <taxon>Aedes</taxon>
        <taxon>Stegomyia</taxon>
    </lineage>
</organism>
<dbReference type="GO" id="GO:0017056">
    <property type="term" value="F:structural constituent of nuclear pore"/>
    <property type="evidence" value="ECO:0007669"/>
    <property type="project" value="TreeGrafter"/>
</dbReference>
<feature type="domain" description="Nucleoporin Nup54 alpha-helical" evidence="10">
    <location>
        <begin position="413"/>
        <end position="551"/>
    </location>
</feature>
<dbReference type="FunFam" id="1.20.5.490:FF:000003">
    <property type="entry name" value="nucleoporin p54 isoform X1"/>
    <property type="match status" value="1"/>
</dbReference>
<protein>
    <submittedName>
        <fullName evidence="12">Uncharacterized protein</fullName>
    </submittedName>
</protein>
<dbReference type="GO" id="GO:0006607">
    <property type="term" value="P:NLS-bearing protein import into nucleus"/>
    <property type="evidence" value="ECO:0007669"/>
    <property type="project" value="TreeGrafter"/>
</dbReference>
<accession>A0A6I8U7C2</accession>
<keyword evidence="2" id="KW-0813">Transport</keyword>
<evidence type="ECO:0000313" key="12">
    <source>
        <dbReference type="EnsemblMetazoa" id="AAEL026791-PC"/>
    </source>
</evidence>
<dbReference type="AlphaFoldDB" id="A0A6I8U7C2"/>
<feature type="domain" description="Nup54 C-terminal interacting" evidence="11">
    <location>
        <begin position="567"/>
        <end position="605"/>
    </location>
</feature>
<keyword evidence="6" id="KW-0811">Translocation</keyword>
<evidence type="ECO:0000256" key="6">
    <source>
        <dbReference type="ARBA" id="ARBA00023010"/>
    </source>
</evidence>
<dbReference type="PANTHER" id="PTHR13000:SF0">
    <property type="entry name" value="NUCLEOPORIN P54"/>
    <property type="match status" value="1"/>
</dbReference>
<dbReference type="Gene3D" id="1.20.5.170">
    <property type="match status" value="1"/>
</dbReference>
<proteinExistence type="inferred from homology"/>
<dbReference type="PANTHER" id="PTHR13000">
    <property type="entry name" value="NUCLEOPORIN P54"/>
    <property type="match status" value="1"/>
</dbReference>
<dbReference type="GO" id="GO:0036228">
    <property type="term" value="P:protein localization to nuclear inner membrane"/>
    <property type="evidence" value="ECO:0007669"/>
    <property type="project" value="TreeGrafter"/>
</dbReference>
<dbReference type="GO" id="GO:0044613">
    <property type="term" value="C:nuclear pore central transport channel"/>
    <property type="evidence" value="ECO:0007669"/>
    <property type="project" value="TreeGrafter"/>
</dbReference>
<gene>
    <name evidence="12" type="primary">5568108</name>
</gene>
<dbReference type="InterPro" id="IPR040985">
    <property type="entry name" value="Nup54_C"/>
</dbReference>
<evidence type="ECO:0000256" key="1">
    <source>
        <dbReference type="ARBA" id="ARBA00004567"/>
    </source>
</evidence>
<keyword evidence="4" id="KW-0509">mRNA transport</keyword>
<dbReference type="FunCoup" id="A0A6I8U7C2">
    <property type="interactions" value="2737"/>
</dbReference>
<keyword evidence="8" id="KW-0539">Nucleus</keyword>
<dbReference type="InterPro" id="IPR024864">
    <property type="entry name" value="Nup54/Nup57/Nup44"/>
</dbReference>